<dbReference type="Proteomes" id="UP000326582">
    <property type="component" value="Chromosome 7"/>
</dbReference>
<sequence>MLSANLTIHLDQLIIQNKAEPKCFFVSLFPLLNIGYLALSFFSVKKAKIYISGREDSPMSPIVSFRDMIYPHGGFSHRAQKGTIVRPLVKEKEKPPRHENEKETFPSLSRMIHRFFHLSTVFCPFLCCPHLIPRCWSCRILRRPCTPAPAT</sequence>
<keyword evidence="2" id="KW-1185">Reference proteome</keyword>
<protein>
    <submittedName>
        <fullName evidence="1">Uncharacterized protein</fullName>
    </submittedName>
</protein>
<evidence type="ECO:0000313" key="2">
    <source>
        <dbReference type="Proteomes" id="UP000326582"/>
    </source>
</evidence>
<accession>A0ACD0WS13</accession>
<gene>
    <name evidence="1" type="ORF">EJF14_70273</name>
</gene>
<name>A0ACD0WS13_CLALS</name>
<organism evidence="1 2">
    <name type="scientific">Clavispora lusitaniae</name>
    <name type="common">Candida lusitaniae</name>
    <dbReference type="NCBI Taxonomy" id="36911"/>
    <lineage>
        <taxon>Eukaryota</taxon>
        <taxon>Fungi</taxon>
        <taxon>Dikarya</taxon>
        <taxon>Ascomycota</taxon>
        <taxon>Saccharomycotina</taxon>
        <taxon>Pichiomycetes</taxon>
        <taxon>Metschnikowiaceae</taxon>
        <taxon>Clavispora</taxon>
    </lineage>
</organism>
<dbReference type="EMBL" id="CP038490">
    <property type="protein sequence ID" value="QFZ30195.1"/>
    <property type="molecule type" value="Genomic_DNA"/>
</dbReference>
<reference evidence="2" key="1">
    <citation type="journal article" date="2019" name="MBio">
        <title>Comparative genomics for the elucidation of multidrug resistance (MDR) in Candida lusitaniae.</title>
        <authorList>
            <person name="Kannan A."/>
            <person name="Asner S.A."/>
            <person name="Trachsel E."/>
            <person name="Kelly S."/>
            <person name="Parker J."/>
            <person name="Sanglard D."/>
        </authorList>
    </citation>
    <scope>NUCLEOTIDE SEQUENCE [LARGE SCALE GENOMIC DNA]</scope>
    <source>
        <strain evidence="2">P1</strain>
    </source>
</reference>
<evidence type="ECO:0000313" key="1">
    <source>
        <dbReference type="EMBL" id="QFZ30195.1"/>
    </source>
</evidence>
<proteinExistence type="predicted"/>